<evidence type="ECO:0000313" key="1">
    <source>
        <dbReference type="EMBL" id="ADD96570.1"/>
    </source>
</evidence>
<name>D6PLG9_9ZZZZ</name>
<organism evidence="1">
    <name type="scientific">uncultured organism MedDCM-OCT-S11-C359</name>
    <dbReference type="NCBI Taxonomy" id="743661"/>
    <lineage>
        <taxon>unclassified sequences</taxon>
        <taxon>environmental samples</taxon>
    </lineage>
</organism>
<protein>
    <submittedName>
        <fullName evidence="1">Uncharacterized protein</fullName>
    </submittedName>
</protein>
<proteinExistence type="predicted"/>
<reference evidence="1" key="1">
    <citation type="journal article" date="2010" name="ISME J.">
        <title>Metagenome of the Mediterranean deep chlorophyll maximum studied by direct and fosmid library 454 pyrosequencing.</title>
        <authorList>
            <person name="Ghai R."/>
            <person name="Martin-Cuadrado A.B."/>
            <person name="Molto A.G."/>
            <person name="Heredia I.G."/>
            <person name="Cabrera R."/>
            <person name="Martin J."/>
            <person name="Verdu M."/>
            <person name="Deschamps P."/>
            <person name="Moreira D."/>
            <person name="Lopez-Garcia P."/>
            <person name="Mira A."/>
            <person name="Rodriguez-Valera F."/>
        </authorList>
    </citation>
    <scope>NUCLEOTIDE SEQUENCE</scope>
</reference>
<sequence>MDIISENLDQINIALDTDFWSGGQLLLGAIDSNFKASIFSGTENQGTIETRELELFPGHRSSITNVRPIIDATATVTIKSKERLSDDATVSTSSR</sequence>
<accession>D6PLG9</accession>
<dbReference type="EMBL" id="GU943148">
    <property type="protein sequence ID" value="ADD96570.1"/>
    <property type="molecule type" value="Genomic_DNA"/>
</dbReference>
<dbReference type="AlphaFoldDB" id="D6PLG9"/>